<proteinExistence type="predicted"/>
<organism evidence="2 3">
    <name type="scientific">Plakobranchus ocellatus</name>
    <dbReference type="NCBI Taxonomy" id="259542"/>
    <lineage>
        <taxon>Eukaryota</taxon>
        <taxon>Metazoa</taxon>
        <taxon>Spiralia</taxon>
        <taxon>Lophotrochozoa</taxon>
        <taxon>Mollusca</taxon>
        <taxon>Gastropoda</taxon>
        <taxon>Heterobranchia</taxon>
        <taxon>Euthyneura</taxon>
        <taxon>Panpulmonata</taxon>
        <taxon>Sacoglossa</taxon>
        <taxon>Placobranchoidea</taxon>
        <taxon>Plakobranchidae</taxon>
        <taxon>Plakobranchus</taxon>
    </lineage>
</organism>
<evidence type="ECO:0000313" key="2">
    <source>
        <dbReference type="EMBL" id="GFN85224.1"/>
    </source>
</evidence>
<evidence type="ECO:0000313" key="3">
    <source>
        <dbReference type="Proteomes" id="UP000735302"/>
    </source>
</evidence>
<feature type="region of interest" description="Disordered" evidence="1">
    <location>
        <begin position="39"/>
        <end position="108"/>
    </location>
</feature>
<dbReference type="EMBL" id="BLXT01001388">
    <property type="protein sequence ID" value="GFN85224.1"/>
    <property type="molecule type" value="Genomic_DNA"/>
</dbReference>
<evidence type="ECO:0000256" key="1">
    <source>
        <dbReference type="SAM" id="MobiDB-lite"/>
    </source>
</evidence>
<feature type="compositionally biased region" description="Basic and acidic residues" evidence="1">
    <location>
        <begin position="78"/>
        <end position="102"/>
    </location>
</feature>
<gene>
    <name evidence="2" type="ORF">PoB_001173000</name>
</gene>
<reference evidence="2 3" key="1">
    <citation type="journal article" date="2021" name="Elife">
        <title>Chloroplast acquisition without the gene transfer in kleptoplastic sea slugs, Plakobranchus ocellatus.</title>
        <authorList>
            <person name="Maeda T."/>
            <person name="Takahashi S."/>
            <person name="Yoshida T."/>
            <person name="Shimamura S."/>
            <person name="Takaki Y."/>
            <person name="Nagai Y."/>
            <person name="Toyoda A."/>
            <person name="Suzuki Y."/>
            <person name="Arimoto A."/>
            <person name="Ishii H."/>
            <person name="Satoh N."/>
            <person name="Nishiyama T."/>
            <person name="Hasebe M."/>
            <person name="Maruyama T."/>
            <person name="Minagawa J."/>
            <person name="Obokata J."/>
            <person name="Shigenobu S."/>
        </authorList>
    </citation>
    <scope>NUCLEOTIDE SEQUENCE [LARGE SCALE GENOMIC DNA]</scope>
</reference>
<accession>A0AAV3YRZ7</accession>
<feature type="compositionally biased region" description="Basic and acidic residues" evidence="1">
    <location>
        <begin position="49"/>
        <end position="67"/>
    </location>
</feature>
<name>A0AAV3YRZ7_9GAST</name>
<protein>
    <submittedName>
        <fullName evidence="2">Uncharacterized protein</fullName>
    </submittedName>
</protein>
<comment type="caution">
    <text evidence="2">The sequence shown here is derived from an EMBL/GenBank/DDBJ whole genome shotgun (WGS) entry which is preliminary data.</text>
</comment>
<dbReference type="AlphaFoldDB" id="A0AAV3YRZ7"/>
<sequence length="108" mass="12174">MGHSRAINKNLYQCPLAVSEITRVGHFLLNTVDAQTFVPEPSYESNNKSQDKNDVSVDTEACDREETFDAPDQTGQKETTDGIAEKEENSLKHGTVRRESTKPRKYTK</sequence>
<keyword evidence="3" id="KW-1185">Reference proteome</keyword>
<dbReference type="Proteomes" id="UP000735302">
    <property type="component" value="Unassembled WGS sequence"/>
</dbReference>